<dbReference type="Gene3D" id="3.40.50.1820">
    <property type="entry name" value="alpha/beta hydrolase"/>
    <property type="match status" value="1"/>
</dbReference>
<keyword evidence="3" id="KW-0732">Signal</keyword>
<evidence type="ECO:0000256" key="3">
    <source>
        <dbReference type="ARBA" id="ARBA00022729"/>
    </source>
</evidence>
<dbReference type="OrthoDB" id="10263094at2759"/>
<comment type="caution">
    <text evidence="6">The sequence shown here is derived from an EMBL/GenBank/DDBJ whole genome shotgun (WGS) entry which is preliminary data.</text>
</comment>
<keyword evidence="7" id="KW-1185">Reference proteome</keyword>
<reference evidence="6" key="1">
    <citation type="submission" date="2022-07" db="EMBL/GenBank/DDBJ databases">
        <title>Phylogenomic reconstructions and comparative analyses of Kickxellomycotina fungi.</title>
        <authorList>
            <person name="Reynolds N.K."/>
            <person name="Stajich J.E."/>
            <person name="Barry K."/>
            <person name="Grigoriev I.V."/>
            <person name="Crous P."/>
            <person name="Smith M.E."/>
        </authorList>
    </citation>
    <scope>NUCLEOTIDE SEQUENCE</scope>
    <source>
        <strain evidence="6">RSA 567</strain>
    </source>
</reference>
<dbReference type="EMBL" id="JANBQB010000012">
    <property type="protein sequence ID" value="KAJ1984710.1"/>
    <property type="molecule type" value="Genomic_DNA"/>
</dbReference>
<dbReference type="InterPro" id="IPR029058">
    <property type="entry name" value="AB_hydrolase_fold"/>
</dbReference>
<gene>
    <name evidence="6" type="ORF">H4R34_000472</name>
</gene>
<evidence type="ECO:0000313" key="6">
    <source>
        <dbReference type="EMBL" id="KAJ1984710.1"/>
    </source>
</evidence>
<proteinExistence type="inferred from homology"/>
<keyword evidence="4" id="KW-0378">Hydrolase</keyword>
<dbReference type="AlphaFoldDB" id="A0A9W8BD73"/>
<dbReference type="FunFam" id="3.40.50.1820:FF:000107">
    <property type="entry name" value="Palmitoyl-protein thioesterase 1"/>
    <property type="match status" value="1"/>
</dbReference>
<protein>
    <recommendedName>
        <fullName evidence="2">palmitoyl-protein hydrolase</fullName>
        <ecNumber evidence="2">3.1.2.22</ecNumber>
    </recommendedName>
</protein>
<dbReference type="PANTHER" id="PTHR11247">
    <property type="entry name" value="PALMITOYL-PROTEIN THIOESTERASE/DOLICHYLDIPHOSPHATASE 1"/>
    <property type="match status" value="1"/>
</dbReference>
<comment type="similarity">
    <text evidence="1">Belongs to the palmitoyl-protein thioesterase family.</text>
</comment>
<evidence type="ECO:0000256" key="2">
    <source>
        <dbReference type="ARBA" id="ARBA00012423"/>
    </source>
</evidence>
<name>A0A9W8BD73_9FUNG</name>
<dbReference type="Proteomes" id="UP001151582">
    <property type="component" value="Unassembled WGS sequence"/>
</dbReference>
<organism evidence="6 7">
    <name type="scientific">Dimargaris verticillata</name>
    <dbReference type="NCBI Taxonomy" id="2761393"/>
    <lineage>
        <taxon>Eukaryota</taxon>
        <taxon>Fungi</taxon>
        <taxon>Fungi incertae sedis</taxon>
        <taxon>Zoopagomycota</taxon>
        <taxon>Kickxellomycotina</taxon>
        <taxon>Dimargaritomycetes</taxon>
        <taxon>Dimargaritales</taxon>
        <taxon>Dimargaritaceae</taxon>
        <taxon>Dimargaris</taxon>
    </lineage>
</organism>
<keyword evidence="5" id="KW-0325">Glycoprotein</keyword>
<dbReference type="PANTHER" id="PTHR11247:SF8">
    <property type="entry name" value="PALMITOYL-PROTEIN THIOESTERASE 1"/>
    <property type="match status" value="1"/>
</dbReference>
<sequence>MAGDSAYNDDTMGSFKRELEGLIPNAFVHLVAFGGNQNNDQASGFWGMVTKQIDTVCAELKEVPELAHGFHAIGLSQGGLFLRGYVEQCNQPPIRNLVTLGAPHGGIFDTPACGDHDYFCKTFYGKFKQVVYTQHVQTNIIPGQYFKDPARLDQYYQSSTFLPAINNELEPRNATHKVRLTSLGHLVMVRYAEDEMVKPPLSSWFASLELNRTVPLRESQLYQEDWLGLRTLDENGQLHLVTFPGRHLEYNAALFARDIVPYLVQPIAQTWSWVTVLDAAMSLVF</sequence>
<dbReference type="Pfam" id="PF02089">
    <property type="entry name" value="Palm_thioest"/>
    <property type="match status" value="1"/>
</dbReference>
<dbReference type="GO" id="GO:0008474">
    <property type="term" value="F:palmitoyl-(protein) hydrolase activity"/>
    <property type="evidence" value="ECO:0007669"/>
    <property type="project" value="UniProtKB-EC"/>
</dbReference>
<evidence type="ECO:0000256" key="1">
    <source>
        <dbReference type="ARBA" id="ARBA00010758"/>
    </source>
</evidence>
<accession>A0A9W8BD73</accession>
<dbReference type="EC" id="3.1.2.22" evidence="2"/>
<evidence type="ECO:0000313" key="7">
    <source>
        <dbReference type="Proteomes" id="UP001151582"/>
    </source>
</evidence>
<evidence type="ECO:0000256" key="4">
    <source>
        <dbReference type="ARBA" id="ARBA00022801"/>
    </source>
</evidence>
<evidence type="ECO:0000256" key="5">
    <source>
        <dbReference type="ARBA" id="ARBA00023180"/>
    </source>
</evidence>
<dbReference type="SUPFAM" id="SSF53474">
    <property type="entry name" value="alpha/beta-Hydrolases"/>
    <property type="match status" value="1"/>
</dbReference>